<evidence type="ECO:0000256" key="4">
    <source>
        <dbReference type="ARBA" id="ARBA00022723"/>
    </source>
</evidence>
<dbReference type="Gene3D" id="3.60.10.10">
    <property type="entry name" value="Endonuclease/exonuclease/phosphatase"/>
    <property type="match status" value="1"/>
</dbReference>
<keyword evidence="3" id="KW-0540">Nuclease</keyword>
<name>A0ABT8LKF2_9BACT</name>
<feature type="transmembrane region" description="Helical" evidence="9">
    <location>
        <begin position="61"/>
        <end position="81"/>
    </location>
</feature>
<evidence type="ECO:0000256" key="5">
    <source>
        <dbReference type="ARBA" id="ARBA00022763"/>
    </source>
</evidence>
<evidence type="ECO:0000256" key="7">
    <source>
        <dbReference type="ARBA" id="ARBA00022842"/>
    </source>
</evidence>
<dbReference type="PANTHER" id="PTHR15822:SF4">
    <property type="entry name" value="TYROSYL-DNA PHOSPHODIESTERASE 2"/>
    <property type="match status" value="1"/>
</dbReference>
<evidence type="ECO:0000313" key="12">
    <source>
        <dbReference type="Proteomes" id="UP001172083"/>
    </source>
</evidence>
<comment type="cofactor">
    <cofactor evidence="1">
        <name>Mn(2+)</name>
        <dbReference type="ChEBI" id="CHEBI:29035"/>
    </cofactor>
</comment>
<keyword evidence="5" id="KW-0227">DNA damage</keyword>
<comment type="caution">
    <text evidence="11">The sequence shown here is derived from an EMBL/GenBank/DDBJ whole genome shotgun (WGS) entry which is preliminary data.</text>
</comment>
<keyword evidence="6" id="KW-0378">Hydrolase</keyword>
<dbReference type="GO" id="GO:0004519">
    <property type="term" value="F:endonuclease activity"/>
    <property type="evidence" value="ECO:0007669"/>
    <property type="project" value="UniProtKB-KW"/>
</dbReference>
<dbReference type="Proteomes" id="UP001172083">
    <property type="component" value="Unassembled WGS sequence"/>
</dbReference>
<dbReference type="SUPFAM" id="SSF56219">
    <property type="entry name" value="DNase I-like"/>
    <property type="match status" value="1"/>
</dbReference>
<evidence type="ECO:0000256" key="8">
    <source>
        <dbReference type="ARBA" id="ARBA00023204"/>
    </source>
</evidence>
<keyword evidence="11" id="KW-0255">Endonuclease</keyword>
<feature type="transmembrane region" description="Helical" evidence="9">
    <location>
        <begin position="30"/>
        <end position="54"/>
    </location>
</feature>
<keyword evidence="4" id="KW-0479">Metal-binding</keyword>
<reference evidence="11" key="1">
    <citation type="submission" date="2023-06" db="EMBL/GenBank/DDBJ databases">
        <title>Genomic of Agaribacillus aureum.</title>
        <authorList>
            <person name="Wang G."/>
        </authorList>
    </citation>
    <scope>NUCLEOTIDE SEQUENCE</scope>
    <source>
        <strain evidence="11">BMA12</strain>
    </source>
</reference>
<evidence type="ECO:0000256" key="1">
    <source>
        <dbReference type="ARBA" id="ARBA00001936"/>
    </source>
</evidence>
<protein>
    <submittedName>
        <fullName evidence="11">Endonuclease/exonuclease/phosphatase family protein</fullName>
    </submittedName>
</protein>
<dbReference type="Pfam" id="PF03372">
    <property type="entry name" value="Exo_endo_phos"/>
    <property type="match status" value="1"/>
</dbReference>
<keyword evidence="9" id="KW-0472">Membrane</keyword>
<proteinExistence type="predicted"/>
<sequence>MKPIFKINLVIASFTIIAYVAAYISPQYFWYLGFIAYAIPVFMILNFIFLFFWIAKGNIRLLLSLITIIAGLKHIQASYSLTLNTTQTKKQFSVMSYNVNCFNPYPRKGSKDKAFFKAITDDLEKVSPDILCIQEYCSYPTIKSFDTQSKLLGSTYRHLFYKSRSEENKFTTAGVAIFSKYPLMGSGTVRNGEEEVIAIYADLLVLTDTIRVYNTHLFSMGLVDDKEAREEAHSLKTFIKKMKKGFEVKAAEAGFLKEHLLASPYKIILAGDFNETPYSYIYKAFNDHLNNSFEVAGNGFGITYNGKIPFLRIDHQYADKKISVLNHQVLKHMNLTDHFPVMVNYTLE</sequence>
<feature type="domain" description="Endonuclease/exonuclease/phosphatase" evidence="10">
    <location>
        <begin position="95"/>
        <end position="338"/>
    </location>
</feature>
<evidence type="ECO:0000256" key="2">
    <source>
        <dbReference type="ARBA" id="ARBA00001946"/>
    </source>
</evidence>
<keyword evidence="9" id="KW-0812">Transmembrane</keyword>
<dbReference type="InterPro" id="IPR036691">
    <property type="entry name" value="Endo/exonu/phosph_ase_sf"/>
</dbReference>
<evidence type="ECO:0000259" key="10">
    <source>
        <dbReference type="Pfam" id="PF03372"/>
    </source>
</evidence>
<evidence type="ECO:0000256" key="6">
    <source>
        <dbReference type="ARBA" id="ARBA00022801"/>
    </source>
</evidence>
<keyword evidence="7" id="KW-0460">Magnesium</keyword>
<evidence type="ECO:0000256" key="9">
    <source>
        <dbReference type="SAM" id="Phobius"/>
    </source>
</evidence>
<dbReference type="InterPro" id="IPR051547">
    <property type="entry name" value="TDP2-like"/>
</dbReference>
<feature type="transmembrane region" description="Helical" evidence="9">
    <location>
        <begin position="7"/>
        <end position="24"/>
    </location>
</feature>
<dbReference type="PANTHER" id="PTHR15822">
    <property type="entry name" value="TRAF AND TNF RECEPTOR-ASSOCIATED PROTEIN"/>
    <property type="match status" value="1"/>
</dbReference>
<evidence type="ECO:0000256" key="3">
    <source>
        <dbReference type="ARBA" id="ARBA00022722"/>
    </source>
</evidence>
<dbReference type="InterPro" id="IPR005135">
    <property type="entry name" value="Endo/exonuclease/phosphatase"/>
</dbReference>
<dbReference type="RefSeq" id="WP_346762734.1">
    <property type="nucleotide sequence ID" value="NZ_JAUJEB010000016.1"/>
</dbReference>
<dbReference type="EMBL" id="JAUJEB010000016">
    <property type="protein sequence ID" value="MDN5217397.1"/>
    <property type="molecule type" value="Genomic_DNA"/>
</dbReference>
<organism evidence="11 12">
    <name type="scientific">Agaribacillus aureus</name>
    <dbReference type="NCBI Taxonomy" id="3051825"/>
    <lineage>
        <taxon>Bacteria</taxon>
        <taxon>Pseudomonadati</taxon>
        <taxon>Bacteroidota</taxon>
        <taxon>Cytophagia</taxon>
        <taxon>Cytophagales</taxon>
        <taxon>Splendidivirgaceae</taxon>
        <taxon>Agaribacillus</taxon>
    </lineage>
</organism>
<keyword evidence="12" id="KW-1185">Reference proteome</keyword>
<dbReference type="CDD" id="cd09084">
    <property type="entry name" value="EEP-2"/>
    <property type="match status" value="1"/>
</dbReference>
<comment type="cofactor">
    <cofactor evidence="2">
        <name>Mg(2+)</name>
        <dbReference type="ChEBI" id="CHEBI:18420"/>
    </cofactor>
</comment>
<keyword evidence="9" id="KW-1133">Transmembrane helix</keyword>
<gene>
    <name evidence="11" type="ORF">QQ020_35310</name>
</gene>
<evidence type="ECO:0000313" key="11">
    <source>
        <dbReference type="EMBL" id="MDN5217397.1"/>
    </source>
</evidence>
<keyword evidence="8" id="KW-0234">DNA repair</keyword>
<accession>A0ABT8LKF2</accession>